<dbReference type="Proteomes" id="UP001056120">
    <property type="component" value="Linkage Group LG16"/>
</dbReference>
<dbReference type="EMBL" id="CM042033">
    <property type="protein sequence ID" value="KAI3773453.1"/>
    <property type="molecule type" value="Genomic_DNA"/>
</dbReference>
<reference evidence="2" key="1">
    <citation type="journal article" date="2022" name="Mol. Ecol. Resour.">
        <title>The genomes of chicory, endive, great burdock and yacon provide insights into Asteraceae palaeo-polyploidization history and plant inulin production.</title>
        <authorList>
            <person name="Fan W."/>
            <person name="Wang S."/>
            <person name="Wang H."/>
            <person name="Wang A."/>
            <person name="Jiang F."/>
            <person name="Liu H."/>
            <person name="Zhao H."/>
            <person name="Xu D."/>
            <person name="Zhang Y."/>
        </authorList>
    </citation>
    <scope>NUCLEOTIDE SEQUENCE [LARGE SCALE GENOMIC DNA]</scope>
    <source>
        <strain evidence="2">cv. Yunnan</strain>
    </source>
</reference>
<sequence length="99" mass="11392">MEDTSTPASRNTGTSSDPNPYLSGMTTDEAPLIEERDEEEENDARVIDKEAFSITAEFVRRNREELKAQLEELDMLVGARTKLKFRTTLERKNPREKLM</sequence>
<keyword evidence="2" id="KW-1185">Reference proteome</keyword>
<protein>
    <submittedName>
        <fullName evidence="1">Uncharacterized protein</fullName>
    </submittedName>
</protein>
<gene>
    <name evidence="1" type="ORF">L1987_47982</name>
</gene>
<reference evidence="1 2" key="2">
    <citation type="journal article" date="2022" name="Mol. Ecol. Resour.">
        <title>The genomes of chicory, endive, great burdock and yacon provide insights into Asteraceae paleo-polyploidization history and plant inulin production.</title>
        <authorList>
            <person name="Fan W."/>
            <person name="Wang S."/>
            <person name="Wang H."/>
            <person name="Wang A."/>
            <person name="Jiang F."/>
            <person name="Liu H."/>
            <person name="Zhao H."/>
            <person name="Xu D."/>
            <person name="Zhang Y."/>
        </authorList>
    </citation>
    <scope>NUCLEOTIDE SEQUENCE [LARGE SCALE GENOMIC DNA]</scope>
    <source>
        <strain evidence="2">cv. Yunnan</strain>
        <tissue evidence="1">Leaves</tissue>
    </source>
</reference>
<evidence type="ECO:0000313" key="1">
    <source>
        <dbReference type="EMBL" id="KAI3773453.1"/>
    </source>
</evidence>
<name>A0ACB9FQ28_9ASTR</name>
<evidence type="ECO:0000313" key="2">
    <source>
        <dbReference type="Proteomes" id="UP001056120"/>
    </source>
</evidence>
<proteinExistence type="predicted"/>
<organism evidence="1 2">
    <name type="scientific">Smallanthus sonchifolius</name>
    <dbReference type="NCBI Taxonomy" id="185202"/>
    <lineage>
        <taxon>Eukaryota</taxon>
        <taxon>Viridiplantae</taxon>
        <taxon>Streptophyta</taxon>
        <taxon>Embryophyta</taxon>
        <taxon>Tracheophyta</taxon>
        <taxon>Spermatophyta</taxon>
        <taxon>Magnoliopsida</taxon>
        <taxon>eudicotyledons</taxon>
        <taxon>Gunneridae</taxon>
        <taxon>Pentapetalae</taxon>
        <taxon>asterids</taxon>
        <taxon>campanulids</taxon>
        <taxon>Asterales</taxon>
        <taxon>Asteraceae</taxon>
        <taxon>Asteroideae</taxon>
        <taxon>Heliantheae alliance</taxon>
        <taxon>Millerieae</taxon>
        <taxon>Smallanthus</taxon>
    </lineage>
</organism>
<accession>A0ACB9FQ28</accession>
<comment type="caution">
    <text evidence="1">The sequence shown here is derived from an EMBL/GenBank/DDBJ whole genome shotgun (WGS) entry which is preliminary data.</text>
</comment>